<keyword evidence="2" id="KW-1185">Reference proteome</keyword>
<evidence type="ECO:0000313" key="1">
    <source>
        <dbReference type="EMBL" id="VDD76400.1"/>
    </source>
</evidence>
<protein>
    <submittedName>
        <fullName evidence="3">Secreted protein</fullName>
    </submittedName>
</protein>
<dbReference type="Proteomes" id="UP000267029">
    <property type="component" value="Unassembled WGS sequence"/>
</dbReference>
<accession>A0A0R3U6J7</accession>
<dbReference type="AlphaFoldDB" id="A0A0R3U6J7"/>
<gene>
    <name evidence="1" type="ORF">MCOS_LOCUS2403</name>
</gene>
<proteinExistence type="predicted"/>
<organism evidence="3">
    <name type="scientific">Mesocestoides corti</name>
    <name type="common">Flatworm</name>
    <dbReference type="NCBI Taxonomy" id="53468"/>
    <lineage>
        <taxon>Eukaryota</taxon>
        <taxon>Metazoa</taxon>
        <taxon>Spiralia</taxon>
        <taxon>Lophotrochozoa</taxon>
        <taxon>Platyhelminthes</taxon>
        <taxon>Cestoda</taxon>
        <taxon>Eucestoda</taxon>
        <taxon>Cyclophyllidea</taxon>
        <taxon>Mesocestoididae</taxon>
        <taxon>Mesocestoides</taxon>
    </lineage>
</organism>
<reference evidence="1 2" key="2">
    <citation type="submission" date="2018-10" db="EMBL/GenBank/DDBJ databases">
        <authorList>
            <consortium name="Pathogen Informatics"/>
        </authorList>
    </citation>
    <scope>NUCLEOTIDE SEQUENCE [LARGE SCALE GENOMIC DNA]</scope>
</reference>
<reference evidence="3" key="1">
    <citation type="submission" date="2017-02" db="UniProtKB">
        <authorList>
            <consortium name="WormBaseParasite"/>
        </authorList>
    </citation>
    <scope>IDENTIFICATION</scope>
</reference>
<name>A0A0R3U6J7_MESCO</name>
<sequence length="130" mass="13947">MHGINWPSKALAHLWTVAFPSSTQPLTDSIAPFASGHLTNRRAMAIAQSSSLLRLIPGQFCRVLLYLHCNTGTSVKRDHRNLLEIGNLKNLPSFCSTVSGAPVTVVPNPSSAEKSRVCLIGLAPSECLAL</sequence>
<dbReference type="EMBL" id="UXSR01000387">
    <property type="protein sequence ID" value="VDD76400.1"/>
    <property type="molecule type" value="Genomic_DNA"/>
</dbReference>
<evidence type="ECO:0000313" key="2">
    <source>
        <dbReference type="Proteomes" id="UP000267029"/>
    </source>
</evidence>
<evidence type="ECO:0000313" key="3">
    <source>
        <dbReference type="WBParaSite" id="MCOS_0000240201-mRNA-1"/>
    </source>
</evidence>
<dbReference type="WBParaSite" id="MCOS_0000240201-mRNA-1">
    <property type="protein sequence ID" value="MCOS_0000240201-mRNA-1"/>
    <property type="gene ID" value="MCOS_0000240201"/>
</dbReference>